<evidence type="ECO:0000313" key="3">
    <source>
        <dbReference type="Proteomes" id="UP000325105"/>
    </source>
</evidence>
<evidence type="ECO:0000313" key="2">
    <source>
        <dbReference type="EMBL" id="TYP94218.1"/>
    </source>
</evidence>
<evidence type="ECO:0000256" key="1">
    <source>
        <dbReference type="SAM" id="Phobius"/>
    </source>
</evidence>
<dbReference type="AlphaFoldDB" id="A0A5S5DFU7"/>
<proteinExistence type="predicted"/>
<reference evidence="2 3" key="1">
    <citation type="submission" date="2019-07" db="EMBL/GenBank/DDBJ databases">
        <title>Genomic Encyclopedia of Archaeal and Bacterial Type Strains, Phase II (KMG-II): from individual species to whole genera.</title>
        <authorList>
            <person name="Goeker M."/>
        </authorList>
    </citation>
    <scope>NUCLEOTIDE SEQUENCE [LARGE SCALE GENOMIC DNA]</scope>
    <source>
        <strain evidence="2 3">DSM 18850</strain>
    </source>
</reference>
<organism evidence="2 3">
    <name type="scientific">Sphingobacterium allocomposti</name>
    <dbReference type="NCBI Taxonomy" id="415956"/>
    <lineage>
        <taxon>Bacteria</taxon>
        <taxon>Pseudomonadati</taxon>
        <taxon>Bacteroidota</taxon>
        <taxon>Sphingobacteriia</taxon>
        <taxon>Sphingobacteriales</taxon>
        <taxon>Sphingobacteriaceae</taxon>
        <taxon>Sphingobacterium</taxon>
    </lineage>
</organism>
<accession>A0A5S5DFU7</accession>
<gene>
    <name evidence="2" type="ORF">BC792_11386</name>
</gene>
<keyword evidence="1" id="KW-0472">Membrane</keyword>
<comment type="caution">
    <text evidence="2">The sequence shown here is derived from an EMBL/GenBank/DDBJ whole genome shotgun (WGS) entry which is preliminary data.</text>
</comment>
<keyword evidence="3" id="KW-1185">Reference proteome</keyword>
<name>A0A5S5DFU7_9SPHI</name>
<dbReference type="Proteomes" id="UP000325105">
    <property type="component" value="Unassembled WGS sequence"/>
</dbReference>
<feature type="transmembrane region" description="Helical" evidence="1">
    <location>
        <begin position="12"/>
        <end position="31"/>
    </location>
</feature>
<sequence>MRLCYKTRSHFLLYHKKNILILYFFHLRYLFFKNKRTFTTQNNQELYKNNKTIK</sequence>
<keyword evidence="1" id="KW-0812">Transmembrane</keyword>
<protein>
    <submittedName>
        <fullName evidence="2">Uncharacterized protein</fullName>
    </submittedName>
</protein>
<dbReference type="EMBL" id="VNHX01000013">
    <property type="protein sequence ID" value="TYP94218.1"/>
    <property type="molecule type" value="Genomic_DNA"/>
</dbReference>
<keyword evidence="1" id="KW-1133">Transmembrane helix</keyword>